<evidence type="ECO:0000256" key="1">
    <source>
        <dbReference type="ARBA" id="ARBA00023125"/>
    </source>
</evidence>
<evidence type="ECO:0000259" key="2">
    <source>
        <dbReference type="Pfam" id="PF11774"/>
    </source>
</evidence>
<dbReference type="Pfam" id="PF11774">
    <property type="entry name" value="Lsr2"/>
    <property type="match status" value="1"/>
</dbReference>
<keyword evidence="1" id="KW-0238">DNA-binding</keyword>
<organism evidence="4 5">
    <name type="scientific">Nocardia vinacea</name>
    <dbReference type="NCBI Taxonomy" id="96468"/>
    <lineage>
        <taxon>Bacteria</taxon>
        <taxon>Bacillati</taxon>
        <taxon>Actinomycetota</taxon>
        <taxon>Actinomycetes</taxon>
        <taxon>Mycobacteriales</taxon>
        <taxon>Nocardiaceae</taxon>
        <taxon>Nocardia</taxon>
    </lineage>
</organism>
<dbReference type="Proteomes" id="UP001432062">
    <property type="component" value="Chromosome"/>
</dbReference>
<dbReference type="EMBL" id="CP109441">
    <property type="protein sequence ID" value="WUV46191.1"/>
    <property type="molecule type" value="Genomic_DNA"/>
</dbReference>
<evidence type="ECO:0000313" key="4">
    <source>
        <dbReference type="EMBL" id="WUV46191.1"/>
    </source>
</evidence>
<reference evidence="4" key="1">
    <citation type="submission" date="2022-10" db="EMBL/GenBank/DDBJ databases">
        <title>The complete genomes of actinobacterial strains from the NBC collection.</title>
        <authorList>
            <person name="Joergensen T.S."/>
            <person name="Alvarez Arevalo M."/>
            <person name="Sterndorff E.B."/>
            <person name="Faurdal D."/>
            <person name="Vuksanovic O."/>
            <person name="Mourched A.-S."/>
            <person name="Charusanti P."/>
            <person name="Shaw S."/>
            <person name="Blin K."/>
            <person name="Weber T."/>
        </authorList>
    </citation>
    <scope>NUCLEOTIDE SEQUENCE</scope>
    <source>
        <strain evidence="4">NBC_01482</strain>
    </source>
</reference>
<evidence type="ECO:0000259" key="3">
    <source>
        <dbReference type="Pfam" id="PF23359"/>
    </source>
</evidence>
<keyword evidence="5" id="KW-1185">Reference proteome</keyword>
<name>A0ABZ1YWD5_9NOCA</name>
<proteinExistence type="predicted"/>
<feature type="domain" description="Lsr2 DNA-binding" evidence="3">
    <location>
        <begin position="74"/>
        <end position="109"/>
    </location>
</feature>
<protein>
    <submittedName>
        <fullName evidence="4">Lsr2 family protein</fullName>
    </submittedName>
</protein>
<dbReference type="InterPro" id="IPR024412">
    <property type="entry name" value="Lsr2_dim_dom"/>
</dbReference>
<accession>A0ABZ1YWD5</accession>
<dbReference type="Pfam" id="PF23359">
    <property type="entry name" value="Lsr2_DNA-bd"/>
    <property type="match status" value="1"/>
</dbReference>
<dbReference type="RefSeq" id="WP_327099443.1">
    <property type="nucleotide sequence ID" value="NZ_CP109149.1"/>
</dbReference>
<dbReference type="InterPro" id="IPR055370">
    <property type="entry name" value="Lsr2_DNA-bd"/>
</dbReference>
<dbReference type="Gene3D" id="3.30.60.230">
    <property type="entry name" value="Lsr2, dimerization domain"/>
    <property type="match status" value="1"/>
</dbReference>
<dbReference type="Gene3D" id="4.10.320.10">
    <property type="entry name" value="E3-binding domain"/>
    <property type="match status" value="1"/>
</dbReference>
<dbReference type="InterPro" id="IPR036625">
    <property type="entry name" value="E3-bd_dom_sf"/>
</dbReference>
<sequence>MARKVVVTLVDDFDGKSAAEETVAFALDGVEYEIDLSTVNAGQLRGIFEPWTSSARKIGRAARGKSQTSRTANDRARTVAIRDWARAKGIAVSARGRISAEVAQAYEKANA</sequence>
<evidence type="ECO:0000313" key="5">
    <source>
        <dbReference type="Proteomes" id="UP001432062"/>
    </source>
</evidence>
<gene>
    <name evidence="4" type="ORF">OG563_45235</name>
</gene>
<dbReference type="InterPro" id="IPR042261">
    <property type="entry name" value="Lsr2-like_dimerization"/>
</dbReference>
<feature type="domain" description="Lsr2 dimerization" evidence="2">
    <location>
        <begin position="1"/>
        <end position="59"/>
    </location>
</feature>